<dbReference type="GO" id="GO:0005524">
    <property type="term" value="F:ATP binding"/>
    <property type="evidence" value="ECO:0007669"/>
    <property type="project" value="UniProtKB-KW"/>
</dbReference>
<dbReference type="InterPro" id="IPR050238">
    <property type="entry name" value="DNA_Rep/Repair_Clamp_Loader"/>
</dbReference>
<dbReference type="GO" id="GO:0046872">
    <property type="term" value="F:metal ion binding"/>
    <property type="evidence" value="ECO:0007669"/>
    <property type="project" value="UniProtKB-KW"/>
</dbReference>
<evidence type="ECO:0000313" key="14">
    <source>
        <dbReference type="EMBL" id="EES53382.1"/>
    </source>
</evidence>
<dbReference type="AlphaFoldDB" id="C6HVG4"/>
<dbReference type="Gene3D" id="1.10.8.60">
    <property type="match status" value="1"/>
</dbReference>
<dbReference type="Gene3D" id="3.40.50.300">
    <property type="entry name" value="P-loop containing nucleotide triphosphate hydrolases"/>
    <property type="match status" value="1"/>
</dbReference>
<gene>
    <name evidence="11" type="primary">dnaX</name>
    <name evidence="14" type="ORF">UBAL3_79160009</name>
</gene>
<sequence>MAKFASLARLYRPRTFSDLIGQEAVVRSLTRGLSSGVMTQAYLFSGERGVGKTTVARILAKAINCQSGPTATPCLECSSCLEIAEGRSPDVTEMDGASHTGVDDVRTLRESLVYAPLTSRSRIVIIDEVHMLSTSAFNALLKTLEEPPPHVVFILATTEAHKIPDTVLSRCQHFRFRLLTVSQISDRILHVCRSENISLNPTVTGMVARAAEGSLRDALSLLDQLLRTGGESLTPADVADLLGVTDHALEEKMLAAILLGDLSATLRTARTALDTGVDPRAQVRSLARRFRDILHSTLDGTSLDSPIYGWIPESVQALPLDPPPNIFFLEQALSVLVKGEDDLRRSPQPAITFELLLARLCHLREVLPLPEILAKIGVAGATSPSSVRSLGPKTHNSSPPTPLPTTEVPTEVFPSPPEESSLQQAMPQEIPAPVDDGPLDLRIPADWPRALSRLPHEMAALLESVRTRRIEQNTLYLDTGNSFFNTRIQASRDPLAKALSLAIKSPEPLRIETPTLSRKGNSTGQITSEIASSGDKRERRNLPPLVSDAVSLFGSEVLDVRSPQIDRPLSPSEENE</sequence>
<evidence type="ECO:0000256" key="8">
    <source>
        <dbReference type="ARBA" id="ARBA00022840"/>
    </source>
</evidence>
<evidence type="ECO:0000256" key="1">
    <source>
        <dbReference type="ARBA" id="ARBA00006360"/>
    </source>
</evidence>
<keyword evidence="7" id="KW-0862">Zinc</keyword>
<keyword evidence="5" id="KW-0479">Metal-binding</keyword>
<evidence type="ECO:0000256" key="11">
    <source>
        <dbReference type="RuleBase" id="RU364063"/>
    </source>
</evidence>
<dbReference type="PANTHER" id="PTHR11669">
    <property type="entry name" value="REPLICATION FACTOR C / DNA POLYMERASE III GAMMA-TAU SUBUNIT"/>
    <property type="match status" value="1"/>
</dbReference>
<evidence type="ECO:0000256" key="12">
    <source>
        <dbReference type="SAM" id="MobiDB-lite"/>
    </source>
</evidence>
<dbReference type="SMART" id="SM00382">
    <property type="entry name" value="AAA"/>
    <property type="match status" value="1"/>
</dbReference>
<evidence type="ECO:0000256" key="4">
    <source>
        <dbReference type="ARBA" id="ARBA00022705"/>
    </source>
</evidence>
<dbReference type="GO" id="GO:0006261">
    <property type="term" value="P:DNA-templated DNA replication"/>
    <property type="evidence" value="ECO:0007669"/>
    <property type="project" value="TreeGrafter"/>
</dbReference>
<keyword evidence="9 11" id="KW-0239">DNA-directed DNA polymerase</keyword>
<evidence type="ECO:0000313" key="15">
    <source>
        <dbReference type="Proteomes" id="UP000009374"/>
    </source>
</evidence>
<dbReference type="InterPro" id="IPR003593">
    <property type="entry name" value="AAA+_ATPase"/>
</dbReference>
<keyword evidence="4 11" id="KW-0235">DNA replication</keyword>
<proteinExistence type="inferred from homology"/>
<dbReference type="Gene3D" id="1.20.272.10">
    <property type="match status" value="1"/>
</dbReference>
<accession>C6HVG4</accession>
<feature type="region of interest" description="Disordered" evidence="12">
    <location>
        <begin position="512"/>
        <end position="543"/>
    </location>
</feature>
<comment type="subunit">
    <text evidence="11">DNA polymerase III contains a core (composed of alpha, epsilon and theta chains) that associates with a tau subunit. This core dimerizes to form the POLIII' complex. PolIII' associates with the gamma complex (composed of gamma, delta, delta', psi and chi chains) and with the beta chain to form the complete DNA polymerase III complex.</text>
</comment>
<keyword evidence="6 11" id="KW-0547">Nucleotide-binding</keyword>
<dbReference type="InterPro" id="IPR012763">
    <property type="entry name" value="DNA_pol_III_sug/sutau_N"/>
</dbReference>
<keyword evidence="2 11" id="KW-0808">Transferase</keyword>
<dbReference type="SUPFAM" id="SSF48019">
    <property type="entry name" value="post-AAA+ oligomerization domain-like"/>
    <property type="match status" value="1"/>
</dbReference>
<name>C6HVG4_9BACT</name>
<dbReference type="InterPro" id="IPR022754">
    <property type="entry name" value="DNA_pol_III_gamma-3"/>
</dbReference>
<evidence type="ECO:0000256" key="3">
    <source>
        <dbReference type="ARBA" id="ARBA00022695"/>
    </source>
</evidence>
<evidence type="ECO:0000256" key="9">
    <source>
        <dbReference type="ARBA" id="ARBA00022932"/>
    </source>
</evidence>
<dbReference type="Proteomes" id="UP000009374">
    <property type="component" value="Unassembled WGS sequence"/>
</dbReference>
<dbReference type="InterPro" id="IPR027417">
    <property type="entry name" value="P-loop_NTPase"/>
</dbReference>
<dbReference type="Pfam" id="PF22608">
    <property type="entry name" value="DNAX_ATPase_lid"/>
    <property type="match status" value="1"/>
</dbReference>
<dbReference type="Pfam" id="PF12169">
    <property type="entry name" value="DNA_pol3_gamma3"/>
    <property type="match status" value="1"/>
</dbReference>
<dbReference type="NCBIfam" id="TIGR02397">
    <property type="entry name" value="dnaX_nterm"/>
    <property type="match status" value="1"/>
</dbReference>
<protein>
    <recommendedName>
        <fullName evidence="11">DNA polymerase III subunit gamma/tau</fullName>
        <ecNumber evidence="11">2.7.7.7</ecNumber>
    </recommendedName>
</protein>
<reference evidence="14 15" key="1">
    <citation type="journal article" date="2009" name="Appl. Environ. Microbiol.">
        <title>Community genomic and proteomic analyses of chemoautotrophic iron-oxidizing "Leptospirillum rubarum" (Group II) and "Leptospirillum ferrodiazotrophum" (Group III) bacteria in acid mine drainage biofilms.</title>
        <authorList>
            <person name="Goltsman D.S."/>
            <person name="Denef V.J."/>
            <person name="Singer S.W."/>
            <person name="VerBerkmoes N.C."/>
            <person name="Lefsrud M."/>
            <person name="Mueller R.S."/>
            <person name="Dick G.J."/>
            <person name="Sun C.L."/>
            <person name="Wheeler K.E."/>
            <person name="Zemla A."/>
            <person name="Baker B.J."/>
            <person name="Hauser L."/>
            <person name="Land M."/>
            <person name="Shah M.B."/>
            <person name="Thelen M.P."/>
            <person name="Hettich R.L."/>
            <person name="Banfield J.F."/>
        </authorList>
    </citation>
    <scope>NUCLEOTIDE SEQUENCE [LARGE SCALE GENOMIC DNA]</scope>
</reference>
<evidence type="ECO:0000256" key="7">
    <source>
        <dbReference type="ARBA" id="ARBA00022833"/>
    </source>
</evidence>
<keyword evidence="8 11" id="KW-0067">ATP-binding</keyword>
<dbReference type="GO" id="GO:0009360">
    <property type="term" value="C:DNA polymerase III complex"/>
    <property type="evidence" value="ECO:0007669"/>
    <property type="project" value="InterPro"/>
</dbReference>
<dbReference type="FunFam" id="3.40.50.300:FF:000014">
    <property type="entry name" value="DNA polymerase III subunit gamma/tau"/>
    <property type="match status" value="1"/>
</dbReference>
<dbReference type="InterPro" id="IPR008921">
    <property type="entry name" value="DNA_pol3_clamp-load_cplx_C"/>
</dbReference>
<dbReference type="GO" id="GO:0003887">
    <property type="term" value="F:DNA-directed DNA polymerase activity"/>
    <property type="evidence" value="ECO:0007669"/>
    <property type="project" value="UniProtKB-KW"/>
</dbReference>
<dbReference type="CDD" id="cd18137">
    <property type="entry name" value="HLD_clamp_pol_III_gamma_tau"/>
    <property type="match status" value="1"/>
</dbReference>
<feature type="compositionally biased region" description="Polar residues" evidence="12">
    <location>
        <begin position="514"/>
        <end position="531"/>
    </location>
</feature>
<dbReference type="PRINTS" id="PR00300">
    <property type="entry name" value="CLPPROTEASEA"/>
</dbReference>
<evidence type="ECO:0000256" key="5">
    <source>
        <dbReference type="ARBA" id="ARBA00022723"/>
    </source>
</evidence>
<dbReference type="GO" id="GO:0003677">
    <property type="term" value="F:DNA binding"/>
    <property type="evidence" value="ECO:0007669"/>
    <property type="project" value="InterPro"/>
</dbReference>
<dbReference type="Pfam" id="PF13177">
    <property type="entry name" value="DNA_pol3_delta2"/>
    <property type="match status" value="1"/>
</dbReference>
<dbReference type="EC" id="2.7.7.7" evidence="11"/>
<dbReference type="CDD" id="cd00009">
    <property type="entry name" value="AAA"/>
    <property type="match status" value="1"/>
</dbReference>
<comment type="catalytic activity">
    <reaction evidence="10 11">
        <text>DNA(n) + a 2'-deoxyribonucleoside 5'-triphosphate = DNA(n+1) + diphosphate</text>
        <dbReference type="Rhea" id="RHEA:22508"/>
        <dbReference type="Rhea" id="RHEA-COMP:17339"/>
        <dbReference type="Rhea" id="RHEA-COMP:17340"/>
        <dbReference type="ChEBI" id="CHEBI:33019"/>
        <dbReference type="ChEBI" id="CHEBI:61560"/>
        <dbReference type="ChEBI" id="CHEBI:173112"/>
        <dbReference type="EC" id="2.7.7.7"/>
    </reaction>
</comment>
<organism evidence="14 15">
    <name type="scientific">Leptospirillum ferrodiazotrophum</name>
    <dbReference type="NCBI Taxonomy" id="412449"/>
    <lineage>
        <taxon>Bacteria</taxon>
        <taxon>Pseudomonadati</taxon>
        <taxon>Nitrospirota</taxon>
        <taxon>Nitrospiria</taxon>
        <taxon>Nitrospirales</taxon>
        <taxon>Nitrospiraceae</taxon>
        <taxon>Leptospirillum</taxon>
    </lineage>
</organism>
<evidence type="ECO:0000259" key="13">
    <source>
        <dbReference type="SMART" id="SM00382"/>
    </source>
</evidence>
<dbReference type="EMBL" id="GG693863">
    <property type="protein sequence ID" value="EES53382.1"/>
    <property type="molecule type" value="Genomic_DNA"/>
</dbReference>
<feature type="compositionally biased region" description="Low complexity" evidence="12">
    <location>
        <begin position="404"/>
        <end position="420"/>
    </location>
</feature>
<keyword evidence="15" id="KW-1185">Reference proteome</keyword>
<comment type="function">
    <text evidence="11">DNA polymerase III is a complex, multichain enzyme responsible for most of the replicative synthesis in bacteria. This DNA polymerase also exhibits 3' to 5' exonuclease activity.</text>
</comment>
<feature type="domain" description="AAA+ ATPase" evidence="13">
    <location>
        <begin position="38"/>
        <end position="180"/>
    </location>
</feature>
<dbReference type="InterPro" id="IPR001270">
    <property type="entry name" value="ClpA/B"/>
</dbReference>
<dbReference type="SUPFAM" id="SSF52540">
    <property type="entry name" value="P-loop containing nucleoside triphosphate hydrolases"/>
    <property type="match status" value="1"/>
</dbReference>
<dbReference type="InterPro" id="IPR045085">
    <property type="entry name" value="HLD_clamp_pol_III_gamma_tau"/>
</dbReference>
<keyword evidence="3 11" id="KW-0548">Nucleotidyltransferase</keyword>
<evidence type="ECO:0000256" key="10">
    <source>
        <dbReference type="ARBA" id="ARBA00049244"/>
    </source>
</evidence>
<evidence type="ECO:0000256" key="2">
    <source>
        <dbReference type="ARBA" id="ARBA00022679"/>
    </source>
</evidence>
<feature type="region of interest" description="Disordered" evidence="12">
    <location>
        <begin position="382"/>
        <end position="420"/>
    </location>
</feature>
<dbReference type="FunFam" id="1.10.8.60:FF:000013">
    <property type="entry name" value="DNA polymerase III subunit gamma/tau"/>
    <property type="match status" value="1"/>
</dbReference>
<evidence type="ECO:0000256" key="6">
    <source>
        <dbReference type="ARBA" id="ARBA00022741"/>
    </source>
</evidence>
<dbReference type="PANTHER" id="PTHR11669:SF0">
    <property type="entry name" value="PROTEIN STICHEL-LIKE 2"/>
    <property type="match status" value="1"/>
</dbReference>
<comment type="similarity">
    <text evidence="1 11">Belongs to the DnaX/STICHEL family.</text>
</comment>